<dbReference type="InterPro" id="IPR015883">
    <property type="entry name" value="Glyco_hydro_20_cat"/>
</dbReference>
<dbReference type="CDD" id="cd06565">
    <property type="entry name" value="GH20_GcnA-like"/>
    <property type="match status" value="1"/>
</dbReference>
<dbReference type="Pfam" id="PF00728">
    <property type="entry name" value="Glyco_hydro_20"/>
    <property type="match status" value="1"/>
</dbReference>
<dbReference type="InterPro" id="IPR017853">
    <property type="entry name" value="GH"/>
</dbReference>
<dbReference type="InterPro" id="IPR038901">
    <property type="entry name" value="HEXDC-like"/>
</dbReference>
<keyword evidence="4" id="KW-0378">Hydrolase</keyword>
<dbReference type="PANTHER" id="PTHR21040:SF8">
    <property type="entry name" value="BCDNA.GH04120"/>
    <property type="match status" value="1"/>
</dbReference>
<dbReference type="AlphaFoldDB" id="A0A0P4W3B6"/>
<dbReference type="EMBL" id="GDRN01092534">
    <property type="protein sequence ID" value="JAI60095.1"/>
    <property type="molecule type" value="Transcribed_RNA"/>
</dbReference>
<proteinExistence type="inferred from homology"/>
<evidence type="ECO:0000256" key="4">
    <source>
        <dbReference type="ARBA" id="ARBA00022801"/>
    </source>
</evidence>
<sequence length="485" mass="56343">MDQLEDFHKLVHLDLKGAPPRMSYYEQIFPVISSFGATGLLVEYEDMFPYHDKLAHLKAPHAYTQEDILKLHELAAKSNLTVIPLMQTFGHFEFVLKHDENRAVREVEGYPNTLCPTHPDSFPLVTELLTQIMNLHFTDKYLHIGADEVWHIGKCPRCQVEMDSKGMSTEDLFQMWVFKVARWFKKEYPHITIIMWDDMIRNIPAEKIKSSGLCDIVEPMVWQYQAKTFDLPSDLFEKYSAVFPSIWVASAFKGATGSTQFLPPIQHHINNNLMWLTVLSEKKHTKKFKGICLTGWQRYDHYAVLCELLPVALPSLCLCLRVVSQAAFTEADHDLVSQKLGFRHRINVLPFPRPQVIEQQMSFPGHKVYVGVQMWSNFVCRYQAISNSEGMLGWFSDYLRSRNFTNPLQVENILTQIVEVLDNILELKTHLVPWMQEVFFEDTVEEWIGSFVDPLIDKLNDVVKECKKQILIGGRVRDYKKAQMR</sequence>
<evidence type="ECO:0000256" key="2">
    <source>
        <dbReference type="ARBA" id="ARBA00006285"/>
    </source>
</evidence>
<organism evidence="6">
    <name type="scientific">Scylla olivacea</name>
    <name type="common">Orange mud crab</name>
    <name type="synonym">Cancer olivacea</name>
    <dbReference type="NCBI Taxonomy" id="85551"/>
    <lineage>
        <taxon>Eukaryota</taxon>
        <taxon>Metazoa</taxon>
        <taxon>Ecdysozoa</taxon>
        <taxon>Arthropoda</taxon>
        <taxon>Crustacea</taxon>
        <taxon>Multicrustacea</taxon>
        <taxon>Malacostraca</taxon>
        <taxon>Eumalacostraca</taxon>
        <taxon>Eucarida</taxon>
        <taxon>Decapoda</taxon>
        <taxon>Pleocyemata</taxon>
        <taxon>Brachyura</taxon>
        <taxon>Eubrachyura</taxon>
        <taxon>Portunoidea</taxon>
        <taxon>Portunidae</taxon>
        <taxon>Portuninae</taxon>
        <taxon>Scylla</taxon>
    </lineage>
</organism>
<dbReference type="SUPFAM" id="SSF51445">
    <property type="entry name" value="(Trans)glycosidases"/>
    <property type="match status" value="1"/>
</dbReference>
<feature type="domain" description="Glycoside hydrolase family 20 catalytic" evidence="5">
    <location>
        <begin position="59"/>
        <end position="204"/>
    </location>
</feature>
<comment type="similarity">
    <text evidence="2">Belongs to the glycosyl hydrolase 20 family.</text>
</comment>
<evidence type="ECO:0000256" key="3">
    <source>
        <dbReference type="ARBA" id="ARBA00012663"/>
    </source>
</evidence>
<dbReference type="PANTHER" id="PTHR21040">
    <property type="entry name" value="BCDNA.GH04120"/>
    <property type="match status" value="1"/>
</dbReference>
<evidence type="ECO:0000256" key="1">
    <source>
        <dbReference type="ARBA" id="ARBA00001231"/>
    </source>
</evidence>
<comment type="catalytic activity">
    <reaction evidence="1">
        <text>Hydrolysis of terminal non-reducing N-acetyl-D-hexosamine residues in N-acetyl-beta-D-hexosaminides.</text>
        <dbReference type="EC" id="3.2.1.52"/>
    </reaction>
</comment>
<reference evidence="6" key="1">
    <citation type="submission" date="2015-09" db="EMBL/GenBank/DDBJ databases">
        <title>Scylla olivacea transcriptome.</title>
        <authorList>
            <person name="Ikhwanuddin M."/>
        </authorList>
    </citation>
    <scope>NUCLEOTIDE SEQUENCE</scope>
</reference>
<dbReference type="GO" id="GO:0005975">
    <property type="term" value="P:carbohydrate metabolic process"/>
    <property type="evidence" value="ECO:0007669"/>
    <property type="project" value="InterPro"/>
</dbReference>
<name>A0A0P4W3B6_SCYOL</name>
<dbReference type="EC" id="3.2.1.52" evidence="3"/>
<evidence type="ECO:0000313" key="6">
    <source>
        <dbReference type="EMBL" id="JAI60095.1"/>
    </source>
</evidence>
<dbReference type="GO" id="GO:0004563">
    <property type="term" value="F:beta-N-acetylhexosaminidase activity"/>
    <property type="evidence" value="ECO:0007669"/>
    <property type="project" value="UniProtKB-EC"/>
</dbReference>
<accession>A0A0P4W3B6</accession>
<protein>
    <recommendedName>
        <fullName evidence="3">beta-N-acetylhexosaminidase</fullName>
        <ecNumber evidence="3">3.2.1.52</ecNumber>
    </recommendedName>
</protein>
<evidence type="ECO:0000259" key="5">
    <source>
        <dbReference type="Pfam" id="PF00728"/>
    </source>
</evidence>
<dbReference type="Gene3D" id="3.20.20.80">
    <property type="entry name" value="Glycosidases"/>
    <property type="match status" value="1"/>
</dbReference>